<dbReference type="GO" id="GO:0010811">
    <property type="term" value="P:positive regulation of cell-substrate adhesion"/>
    <property type="evidence" value="ECO:0007669"/>
    <property type="project" value="TreeGrafter"/>
</dbReference>
<feature type="chain" id="PRO_5042553876" evidence="2">
    <location>
        <begin position="21"/>
        <end position="184"/>
    </location>
</feature>
<dbReference type="RefSeq" id="WP_281482602.1">
    <property type="nucleotide sequence ID" value="NZ_CP124543.1"/>
</dbReference>
<feature type="signal peptide" evidence="2">
    <location>
        <begin position="1"/>
        <end position="20"/>
    </location>
</feature>
<dbReference type="GO" id="GO:0030198">
    <property type="term" value="P:extracellular matrix organization"/>
    <property type="evidence" value="ECO:0007669"/>
    <property type="project" value="TreeGrafter"/>
</dbReference>
<organism evidence="4 5">
    <name type="scientific">Halotia branconii CENA392</name>
    <dbReference type="NCBI Taxonomy" id="1539056"/>
    <lineage>
        <taxon>Bacteria</taxon>
        <taxon>Bacillati</taxon>
        <taxon>Cyanobacteriota</taxon>
        <taxon>Cyanophyceae</taxon>
        <taxon>Nostocales</taxon>
        <taxon>Nodulariaceae</taxon>
        <taxon>Halotia</taxon>
    </lineage>
</organism>
<dbReference type="InterPro" id="IPR025232">
    <property type="entry name" value="DUF4174"/>
</dbReference>
<evidence type="ECO:0000313" key="5">
    <source>
        <dbReference type="Proteomes" id="UP001223520"/>
    </source>
</evidence>
<dbReference type="GO" id="GO:0005604">
    <property type="term" value="C:basement membrane"/>
    <property type="evidence" value="ECO:0007669"/>
    <property type="project" value="TreeGrafter"/>
</dbReference>
<evidence type="ECO:0000259" key="3">
    <source>
        <dbReference type="Pfam" id="PF13778"/>
    </source>
</evidence>
<dbReference type="AlphaFoldDB" id="A0AAJ6P930"/>
<dbReference type="KEGG" id="hbq:QI031_26725"/>
<evidence type="ECO:0000256" key="1">
    <source>
        <dbReference type="ARBA" id="ARBA00022729"/>
    </source>
</evidence>
<name>A0AAJ6P930_9CYAN</name>
<dbReference type="PANTHER" id="PTHR46792:SF1">
    <property type="entry name" value="COILED-COIL DOMAIN-CONTAINING 80-LIKE 2"/>
    <property type="match status" value="1"/>
</dbReference>
<evidence type="ECO:0000313" key="4">
    <source>
        <dbReference type="EMBL" id="WGV25301.1"/>
    </source>
</evidence>
<keyword evidence="5" id="KW-1185">Reference proteome</keyword>
<dbReference type="EMBL" id="CP124543">
    <property type="protein sequence ID" value="WGV25301.1"/>
    <property type="molecule type" value="Genomic_DNA"/>
</dbReference>
<gene>
    <name evidence="4" type="ORF">QI031_26725</name>
</gene>
<dbReference type="Pfam" id="PF13778">
    <property type="entry name" value="DUF4174"/>
    <property type="match status" value="1"/>
</dbReference>
<feature type="domain" description="DUF4174" evidence="3">
    <location>
        <begin position="64"/>
        <end position="179"/>
    </location>
</feature>
<keyword evidence="1 2" id="KW-0732">Signal</keyword>
<accession>A0AAJ6P930</accession>
<dbReference type="PANTHER" id="PTHR46792">
    <property type="entry name" value="COILED-COIL DOMAIN-CONTAINING PROTEIN 80"/>
    <property type="match status" value="1"/>
</dbReference>
<reference evidence="4 5" key="1">
    <citation type="journal article" date="2023" name="Limnol Oceanogr Lett">
        <title>Environmental adaptations by the intertidal Antarctic cyanobacterium Halotia branconii CENA392 as revealed using long-read genome sequencing.</title>
        <authorList>
            <person name="Dextro R.B."/>
            <person name="Delbaje E."/>
            <person name="Freitas P.N.N."/>
            <person name="Geraldes V."/>
            <person name="Pinto E."/>
            <person name="Long P.F."/>
            <person name="Fiore M.F."/>
        </authorList>
    </citation>
    <scope>NUCLEOTIDE SEQUENCE [LARGE SCALE GENOMIC DNA]</scope>
    <source>
        <strain evidence="4 5">CENA392</strain>
    </source>
</reference>
<proteinExistence type="predicted"/>
<dbReference type="Proteomes" id="UP001223520">
    <property type="component" value="Chromosome"/>
</dbReference>
<sequence length="184" mass="20803">MLIRSSILALLLISATSSSNFTQFSDRVSGKIKTSTTAFFNAPKTKPTDDLVVNLADNNMAFNLNSYQWKNRLLLVFAPSKTSDLYWQQMQLFQEQKAGFSERDLVLVEMFTEGAGRAGDKTLDQADVAQMQKQFNIAPQEFRTILIGKDGTSKRSDSQPVKSEVIFQEIDAMPMRQQEMRDSQ</sequence>
<evidence type="ECO:0000256" key="2">
    <source>
        <dbReference type="SAM" id="SignalP"/>
    </source>
</evidence>
<protein>
    <submittedName>
        <fullName evidence="4">DUF4174 domain-containing protein</fullName>
    </submittedName>
</protein>